<proteinExistence type="predicted"/>
<dbReference type="InterPro" id="IPR040219">
    <property type="entry name" value="KIAA1143-like"/>
</dbReference>
<accession>A0A8X6UML5</accession>
<comment type="caution">
    <text evidence="2">The sequence shown here is derived from an EMBL/GenBank/DDBJ whole genome shotgun (WGS) entry which is preliminary data.</text>
</comment>
<dbReference type="EMBL" id="BMAW01035044">
    <property type="protein sequence ID" value="GFU37998.1"/>
    <property type="molecule type" value="Genomic_DNA"/>
</dbReference>
<dbReference type="OrthoDB" id="10043580at2759"/>
<reference evidence="2" key="1">
    <citation type="submission" date="2020-08" db="EMBL/GenBank/DDBJ databases">
        <title>Multicomponent nature underlies the extraordinary mechanical properties of spider dragline silk.</title>
        <authorList>
            <person name="Kono N."/>
            <person name="Nakamura H."/>
            <person name="Mori M."/>
            <person name="Yoshida Y."/>
            <person name="Ohtoshi R."/>
            <person name="Malay A.D."/>
            <person name="Moran D.A.P."/>
            <person name="Tomita M."/>
            <person name="Numata K."/>
            <person name="Arakawa K."/>
        </authorList>
    </citation>
    <scope>NUCLEOTIDE SEQUENCE</scope>
</reference>
<sequence length="135" mass="15512">MPKRSIAYTKPEEPAFIKRMKDAIGYQEPDTVETKRQIAAFDDDAEEREDEKPVVVVLKQGDLSEEEVKKITDKADLNKKITFARPVKKDNADKVSLDFSSKKKDELQKKINSNKVDSLKVKNTSLLSFDEEEDY</sequence>
<keyword evidence="3" id="KW-1185">Reference proteome</keyword>
<evidence type="ECO:0000259" key="1">
    <source>
        <dbReference type="Pfam" id="PF15377"/>
    </source>
</evidence>
<protein>
    <submittedName>
        <fullName evidence="2">DUF4604 domain-containing protein</fullName>
    </submittedName>
</protein>
<feature type="domain" description="DUF4604" evidence="1">
    <location>
        <begin position="5"/>
        <end position="133"/>
    </location>
</feature>
<organism evidence="2 3">
    <name type="scientific">Nephila pilipes</name>
    <name type="common">Giant wood spider</name>
    <name type="synonym">Nephila maculata</name>
    <dbReference type="NCBI Taxonomy" id="299642"/>
    <lineage>
        <taxon>Eukaryota</taxon>
        <taxon>Metazoa</taxon>
        <taxon>Ecdysozoa</taxon>
        <taxon>Arthropoda</taxon>
        <taxon>Chelicerata</taxon>
        <taxon>Arachnida</taxon>
        <taxon>Araneae</taxon>
        <taxon>Araneomorphae</taxon>
        <taxon>Entelegynae</taxon>
        <taxon>Araneoidea</taxon>
        <taxon>Nephilidae</taxon>
        <taxon>Nephila</taxon>
    </lineage>
</organism>
<dbReference type="PANTHER" id="PTHR31195">
    <property type="entry name" value="GEO02494P1"/>
    <property type="match status" value="1"/>
</dbReference>
<name>A0A8X6UML5_NEPPI</name>
<dbReference type="AlphaFoldDB" id="A0A8X6UML5"/>
<dbReference type="Pfam" id="PF15377">
    <property type="entry name" value="DUF4604"/>
    <property type="match status" value="1"/>
</dbReference>
<dbReference type="InterPro" id="IPR027911">
    <property type="entry name" value="DUF4604"/>
</dbReference>
<dbReference type="PANTHER" id="PTHR31195:SF2">
    <property type="entry name" value="GEO02494P1"/>
    <property type="match status" value="1"/>
</dbReference>
<evidence type="ECO:0000313" key="2">
    <source>
        <dbReference type="EMBL" id="GFU37998.1"/>
    </source>
</evidence>
<evidence type="ECO:0000313" key="3">
    <source>
        <dbReference type="Proteomes" id="UP000887013"/>
    </source>
</evidence>
<dbReference type="Proteomes" id="UP000887013">
    <property type="component" value="Unassembled WGS sequence"/>
</dbReference>
<gene>
    <name evidence="2" type="primary">X975_10013</name>
    <name evidence="2" type="ORF">NPIL_365051</name>
</gene>